<accession>A0A6L2MF90</accession>
<sequence>MGWPRWAKGEPILALGLPLAQLASYGLRLISMERPILYMYLTLSHKVTALEQDKVAHALKILKLKGRVKKLEKKRRSKSSGLKRLRKVDADEYVTLVDAQVNLGVEDQGRTDDVSVVKDTSVAEPTMFDDEEFTMTMAQTLNKMKAKKARILDDQMAKRLQDEEIQQAAAKEKQEKEDLEKTKVVQQQYDQKQENIDWNVVVEQMQEKHLDNIKKYQILKRKPISVAQSRKNMIVYLKNMVGYKIAHFKGLTYDQVKEYQEKDKIGSKPDKNGK</sequence>
<proteinExistence type="predicted"/>
<comment type="caution">
    <text evidence="1">The sequence shown here is derived from an EMBL/GenBank/DDBJ whole genome shotgun (WGS) entry which is preliminary data.</text>
</comment>
<reference evidence="1" key="1">
    <citation type="journal article" date="2019" name="Sci. Rep.">
        <title>Draft genome of Tanacetum cinerariifolium, the natural source of mosquito coil.</title>
        <authorList>
            <person name="Yamashiro T."/>
            <person name="Shiraishi A."/>
            <person name="Satake H."/>
            <person name="Nakayama K."/>
        </authorList>
    </citation>
    <scope>NUCLEOTIDE SEQUENCE</scope>
</reference>
<dbReference type="AlphaFoldDB" id="A0A6L2MF90"/>
<feature type="non-terminal residue" evidence="1">
    <location>
        <position position="274"/>
    </location>
</feature>
<dbReference type="EMBL" id="BKCJ010006297">
    <property type="protein sequence ID" value="GEU71382.1"/>
    <property type="molecule type" value="Genomic_DNA"/>
</dbReference>
<name>A0A6L2MF90_TANCI</name>
<organism evidence="1">
    <name type="scientific">Tanacetum cinerariifolium</name>
    <name type="common">Dalmatian daisy</name>
    <name type="synonym">Chrysanthemum cinerariifolium</name>
    <dbReference type="NCBI Taxonomy" id="118510"/>
    <lineage>
        <taxon>Eukaryota</taxon>
        <taxon>Viridiplantae</taxon>
        <taxon>Streptophyta</taxon>
        <taxon>Embryophyta</taxon>
        <taxon>Tracheophyta</taxon>
        <taxon>Spermatophyta</taxon>
        <taxon>Magnoliopsida</taxon>
        <taxon>eudicotyledons</taxon>
        <taxon>Gunneridae</taxon>
        <taxon>Pentapetalae</taxon>
        <taxon>asterids</taxon>
        <taxon>campanulids</taxon>
        <taxon>Asterales</taxon>
        <taxon>Asteraceae</taxon>
        <taxon>Asteroideae</taxon>
        <taxon>Anthemideae</taxon>
        <taxon>Anthemidinae</taxon>
        <taxon>Tanacetum</taxon>
    </lineage>
</organism>
<protein>
    <submittedName>
        <fullName evidence="1">Uncharacterized protein</fullName>
    </submittedName>
</protein>
<evidence type="ECO:0000313" key="1">
    <source>
        <dbReference type="EMBL" id="GEU71382.1"/>
    </source>
</evidence>
<gene>
    <name evidence="1" type="ORF">Tci_043360</name>
</gene>